<feature type="repeat" description="ANK" evidence="3">
    <location>
        <begin position="261"/>
        <end position="293"/>
    </location>
</feature>
<feature type="region of interest" description="Disordered" evidence="4">
    <location>
        <begin position="449"/>
        <end position="518"/>
    </location>
</feature>
<dbReference type="PROSITE" id="PS50297">
    <property type="entry name" value="ANK_REP_REGION"/>
    <property type="match status" value="2"/>
</dbReference>
<feature type="compositionally biased region" description="Low complexity" evidence="4">
    <location>
        <begin position="495"/>
        <end position="518"/>
    </location>
</feature>
<reference evidence="5 6" key="1">
    <citation type="submission" date="2016-08" db="EMBL/GenBank/DDBJ databases">
        <title>A Parts List for Fungal Cellulosomes Revealed by Comparative Genomics.</title>
        <authorList>
            <consortium name="DOE Joint Genome Institute"/>
            <person name="Haitjema C.H."/>
            <person name="Gilmore S.P."/>
            <person name="Henske J.K."/>
            <person name="Solomon K.V."/>
            <person name="De Groot R."/>
            <person name="Kuo A."/>
            <person name="Mondo S.J."/>
            <person name="Salamov A.A."/>
            <person name="Labutti K."/>
            <person name="Zhao Z."/>
            <person name="Chiniquy J."/>
            <person name="Barry K."/>
            <person name="Brewer H.M."/>
            <person name="Purvine S.O."/>
            <person name="Wright A.T."/>
            <person name="Boxma B."/>
            <person name="Van Alen T."/>
            <person name="Hackstein J.H."/>
            <person name="Baker S.E."/>
            <person name="Grigoriev I.V."/>
            <person name="O'Malley M.A."/>
        </authorList>
    </citation>
    <scope>NUCLEOTIDE SEQUENCE [LARGE SCALE GENOMIC DNA]</scope>
    <source>
        <strain evidence="5 6">G1</strain>
    </source>
</reference>
<dbReference type="Gene3D" id="1.25.40.20">
    <property type="entry name" value="Ankyrin repeat-containing domain"/>
    <property type="match status" value="5"/>
</dbReference>
<evidence type="ECO:0000256" key="3">
    <source>
        <dbReference type="PROSITE-ProRule" id="PRU00023"/>
    </source>
</evidence>
<dbReference type="PANTHER" id="PTHR24198:SF165">
    <property type="entry name" value="ANKYRIN REPEAT-CONTAINING PROTEIN-RELATED"/>
    <property type="match status" value="1"/>
</dbReference>
<dbReference type="PROSITE" id="PS50088">
    <property type="entry name" value="ANK_REPEAT"/>
    <property type="match status" value="4"/>
</dbReference>
<dbReference type="InterPro" id="IPR002110">
    <property type="entry name" value="Ankyrin_rpt"/>
</dbReference>
<keyword evidence="1" id="KW-0677">Repeat</keyword>
<evidence type="ECO:0000313" key="5">
    <source>
        <dbReference type="EMBL" id="ORY52150.1"/>
    </source>
</evidence>
<dbReference type="Pfam" id="PF00023">
    <property type="entry name" value="Ank"/>
    <property type="match status" value="1"/>
</dbReference>
<protein>
    <submittedName>
        <fullName evidence="5">Ankyrin</fullName>
    </submittedName>
</protein>
<gene>
    <name evidence="5" type="ORF">LY90DRAFT_670552</name>
</gene>
<evidence type="ECO:0000256" key="4">
    <source>
        <dbReference type="SAM" id="MobiDB-lite"/>
    </source>
</evidence>
<accession>A0A1Y2CYP3</accession>
<keyword evidence="6" id="KW-1185">Reference proteome</keyword>
<organism evidence="5 6">
    <name type="scientific">Neocallimastix californiae</name>
    <dbReference type="NCBI Taxonomy" id="1754190"/>
    <lineage>
        <taxon>Eukaryota</taxon>
        <taxon>Fungi</taxon>
        <taxon>Fungi incertae sedis</taxon>
        <taxon>Chytridiomycota</taxon>
        <taxon>Chytridiomycota incertae sedis</taxon>
        <taxon>Neocallimastigomycetes</taxon>
        <taxon>Neocallimastigales</taxon>
        <taxon>Neocallimastigaceae</taxon>
        <taxon>Neocallimastix</taxon>
    </lineage>
</organism>
<sequence>MSNFIIPFNHILFDLEKNYNFSNFSRLFKENVKSIYNSLIYNGNINFIHKFEMEYYLTSMVTNFVRKKDLFSFINFINTNSFSIIHFHLIPYDLLLDAIDNNTSLEFIEFCLKFYSNLNYCYCYLYVPVFLAISHNNLEVANLLIEKGANINFFNKDGNLLRISLINNLNVNNIKFLLSKGYDINVNLYSEKENLIFKKETLFLGQVSPVIIDSILRSVIAYSFKTGNFTVMTKMNKWSSDEIINSVITDAIKNLSLYNKISYKPLHEACINENFELIKNLVSLNYDINSRSNINQETSLMVAIKYEKYEIAKVLLNISAIDVNIPDTNQKTPILSMIYCHLDSIEETDKNGFTPLFYSIKFNNISLMNNLIYKYKADTTKKNRKGQTPIIRISDNSTSFKENDLNDDLFNETLYLKALINSFKKFSINDDSNDDNLEENNLLTKKLINNNSNSENTNNENSNNENSNNENSKNENSNNENSNNENILKENPIDSNSTNNNLNNNSNQLTENSIDNNSNNDSLLTENWINDYSNNNINNNKSNDDSPLTENFSLTYNPFTNNSLFDNSLIENLITNGISLSDSSLTENILLDNSSIDNELIGELASNKGVDNTFIKSPLKGNQSIENKQINNKFIENFTELHFACIKENTKLINILIKEYHFDINETCFDDSTPLFMSIKYEKVESIKELLKYKPDLIKPDKMGETTISYILKNSFHRNNAILELLLPELEINNPYPPDNLAPLFYLLKYNSNNIEGIKIIGKAKNFNVNITDENGDTPLIYALKYLISNTKLIQTLLSLDANVNYINKENKTPLLYAIEQNKIEVVRLLINYDANINSNSNDITPLKLAIKLNFNAIVRELLNFQKLKLIQLH</sequence>
<feature type="repeat" description="ANK" evidence="3">
    <location>
        <begin position="124"/>
        <end position="156"/>
    </location>
</feature>
<keyword evidence="2 3" id="KW-0040">ANK repeat</keyword>
<feature type="repeat" description="ANK" evidence="3">
    <location>
        <begin position="810"/>
        <end position="842"/>
    </location>
</feature>
<dbReference type="InterPro" id="IPR036770">
    <property type="entry name" value="Ankyrin_rpt-contain_sf"/>
</dbReference>
<feature type="compositionally biased region" description="Low complexity" evidence="4">
    <location>
        <begin position="449"/>
        <end position="486"/>
    </location>
</feature>
<dbReference type="AlphaFoldDB" id="A0A1Y2CYP3"/>
<dbReference type="Proteomes" id="UP000193920">
    <property type="component" value="Unassembled WGS sequence"/>
</dbReference>
<evidence type="ECO:0000256" key="1">
    <source>
        <dbReference type="ARBA" id="ARBA00022737"/>
    </source>
</evidence>
<dbReference type="SMART" id="SM00248">
    <property type="entry name" value="ANK"/>
    <property type="match status" value="11"/>
</dbReference>
<proteinExistence type="predicted"/>
<dbReference type="OrthoDB" id="194358at2759"/>
<feature type="repeat" description="ANK" evidence="3">
    <location>
        <begin position="775"/>
        <end position="809"/>
    </location>
</feature>
<dbReference type="EMBL" id="MCOG01000094">
    <property type="protein sequence ID" value="ORY52150.1"/>
    <property type="molecule type" value="Genomic_DNA"/>
</dbReference>
<comment type="caution">
    <text evidence="5">The sequence shown here is derived from an EMBL/GenBank/DDBJ whole genome shotgun (WGS) entry which is preliminary data.</text>
</comment>
<dbReference type="STRING" id="1754190.A0A1Y2CYP3"/>
<dbReference type="Pfam" id="PF12796">
    <property type="entry name" value="Ank_2"/>
    <property type="match status" value="3"/>
</dbReference>
<dbReference type="SUPFAM" id="SSF48403">
    <property type="entry name" value="Ankyrin repeat"/>
    <property type="match status" value="3"/>
</dbReference>
<dbReference type="PANTHER" id="PTHR24198">
    <property type="entry name" value="ANKYRIN REPEAT AND PROTEIN KINASE DOMAIN-CONTAINING PROTEIN"/>
    <property type="match status" value="1"/>
</dbReference>
<evidence type="ECO:0000313" key="6">
    <source>
        <dbReference type="Proteomes" id="UP000193920"/>
    </source>
</evidence>
<evidence type="ECO:0000256" key="2">
    <source>
        <dbReference type="ARBA" id="ARBA00023043"/>
    </source>
</evidence>
<name>A0A1Y2CYP3_9FUNG</name>